<evidence type="ECO:0000256" key="2">
    <source>
        <dbReference type="ARBA" id="ARBA00022487"/>
    </source>
</evidence>
<dbReference type="Gene3D" id="3.40.50.1820">
    <property type="entry name" value="alpha/beta hydrolase"/>
    <property type="match status" value="1"/>
</dbReference>
<dbReference type="InterPro" id="IPR029058">
    <property type="entry name" value="AB_hydrolase_fold"/>
</dbReference>
<name>A0A183ENK8_9BILA</name>
<reference evidence="6 7" key="2">
    <citation type="submission" date="2018-11" db="EMBL/GenBank/DDBJ databases">
        <authorList>
            <consortium name="Pathogen Informatics"/>
        </authorList>
    </citation>
    <scope>NUCLEOTIDE SEQUENCE [LARGE SCALE GENOMIC DNA]</scope>
</reference>
<evidence type="ECO:0000256" key="4">
    <source>
        <dbReference type="SAM" id="SignalP"/>
    </source>
</evidence>
<dbReference type="InterPro" id="IPR050654">
    <property type="entry name" value="AChE-related_enzymes"/>
</dbReference>
<dbReference type="OrthoDB" id="19653at2759"/>
<reference evidence="8" key="1">
    <citation type="submission" date="2016-06" db="UniProtKB">
        <authorList>
            <consortium name="WormBaseParasite"/>
        </authorList>
    </citation>
    <scope>IDENTIFICATION</scope>
</reference>
<dbReference type="GO" id="GO:0005886">
    <property type="term" value="C:plasma membrane"/>
    <property type="evidence" value="ECO:0007669"/>
    <property type="project" value="TreeGrafter"/>
</dbReference>
<dbReference type="GO" id="GO:0006581">
    <property type="term" value="P:acetylcholine catabolic process"/>
    <property type="evidence" value="ECO:0007669"/>
    <property type="project" value="TreeGrafter"/>
</dbReference>
<dbReference type="PANTHER" id="PTHR43918">
    <property type="entry name" value="ACETYLCHOLINESTERASE"/>
    <property type="match status" value="1"/>
</dbReference>
<evidence type="ECO:0000259" key="5">
    <source>
        <dbReference type="Pfam" id="PF00135"/>
    </source>
</evidence>
<comment type="similarity">
    <text evidence="1">Belongs to the type-B carboxylesterase/lipase family.</text>
</comment>
<evidence type="ECO:0000313" key="7">
    <source>
        <dbReference type="Proteomes" id="UP000271098"/>
    </source>
</evidence>
<feature type="signal peptide" evidence="4">
    <location>
        <begin position="1"/>
        <end position="20"/>
    </location>
</feature>
<keyword evidence="7" id="KW-1185">Reference proteome</keyword>
<evidence type="ECO:0000313" key="6">
    <source>
        <dbReference type="EMBL" id="VDN40202.1"/>
    </source>
</evidence>
<dbReference type="GO" id="GO:0003990">
    <property type="term" value="F:acetylcholinesterase activity"/>
    <property type="evidence" value="ECO:0007669"/>
    <property type="project" value="TreeGrafter"/>
</dbReference>
<keyword evidence="3" id="KW-0378">Hydrolase</keyword>
<accession>A0A183ENK8</accession>
<evidence type="ECO:0000256" key="3">
    <source>
        <dbReference type="ARBA" id="ARBA00022801"/>
    </source>
</evidence>
<feature type="domain" description="Carboxylesterase type B" evidence="5">
    <location>
        <begin position="23"/>
        <end position="92"/>
    </location>
</feature>
<dbReference type="GO" id="GO:0005615">
    <property type="term" value="C:extracellular space"/>
    <property type="evidence" value="ECO:0007669"/>
    <property type="project" value="TreeGrafter"/>
</dbReference>
<evidence type="ECO:0000256" key="1">
    <source>
        <dbReference type="ARBA" id="ARBA00005964"/>
    </source>
</evidence>
<dbReference type="Pfam" id="PF00135">
    <property type="entry name" value="COesterase"/>
    <property type="match status" value="1"/>
</dbReference>
<dbReference type="InterPro" id="IPR002018">
    <property type="entry name" value="CarbesteraseB"/>
</dbReference>
<dbReference type="PANTHER" id="PTHR43918:SF12">
    <property type="entry name" value="ACETYLCHOLINESTERASE 1"/>
    <property type="match status" value="1"/>
</dbReference>
<dbReference type="EMBL" id="UYRT01095358">
    <property type="protein sequence ID" value="VDN40202.1"/>
    <property type="molecule type" value="Genomic_DNA"/>
</dbReference>
<dbReference type="SUPFAM" id="SSF53474">
    <property type="entry name" value="alpha/beta-Hydrolases"/>
    <property type="match status" value="1"/>
</dbReference>
<dbReference type="AlphaFoldDB" id="A0A183ENK8"/>
<gene>
    <name evidence="6" type="ORF">GPUH_LOCUS22549</name>
</gene>
<keyword evidence="4" id="KW-0732">Signal</keyword>
<feature type="chain" id="PRO_5043139223" evidence="4">
    <location>
        <begin position="21"/>
        <end position="106"/>
    </location>
</feature>
<keyword evidence="2" id="KW-0719">Serine esterase</keyword>
<sequence length="106" mass="12037">MNIILHFITLIALLLKPVLNQLVTLHDGSPLYGRETYGANGKLVTEFLGIPFAEPPVGQLRFRKPKPKQPWRTPFNATKMPKACIQVEDSASPLRQSIFLQFVYLF</sequence>
<organism evidence="8">
    <name type="scientific">Gongylonema pulchrum</name>
    <dbReference type="NCBI Taxonomy" id="637853"/>
    <lineage>
        <taxon>Eukaryota</taxon>
        <taxon>Metazoa</taxon>
        <taxon>Ecdysozoa</taxon>
        <taxon>Nematoda</taxon>
        <taxon>Chromadorea</taxon>
        <taxon>Rhabditida</taxon>
        <taxon>Spirurina</taxon>
        <taxon>Spiruromorpha</taxon>
        <taxon>Spiruroidea</taxon>
        <taxon>Gongylonematidae</taxon>
        <taxon>Gongylonema</taxon>
    </lineage>
</organism>
<proteinExistence type="inferred from homology"/>
<protein>
    <submittedName>
        <fullName evidence="8">COesterase domain-containing protein</fullName>
    </submittedName>
</protein>
<dbReference type="Proteomes" id="UP000271098">
    <property type="component" value="Unassembled WGS sequence"/>
</dbReference>
<dbReference type="WBParaSite" id="GPUH_0002257601-mRNA-1">
    <property type="protein sequence ID" value="GPUH_0002257601-mRNA-1"/>
    <property type="gene ID" value="GPUH_0002257601"/>
</dbReference>
<evidence type="ECO:0000313" key="8">
    <source>
        <dbReference type="WBParaSite" id="GPUH_0002257601-mRNA-1"/>
    </source>
</evidence>
<dbReference type="GO" id="GO:0019695">
    <property type="term" value="P:choline metabolic process"/>
    <property type="evidence" value="ECO:0007669"/>
    <property type="project" value="TreeGrafter"/>
</dbReference>